<name>A0A1H9VQ76_9BACI</name>
<dbReference type="EMBL" id="FOGL01000026">
    <property type="protein sequence ID" value="SES23681.1"/>
    <property type="molecule type" value="Genomic_DNA"/>
</dbReference>
<gene>
    <name evidence="1" type="ORF">SAMN04487944_1268</name>
</gene>
<protein>
    <submittedName>
        <fullName evidence="1">Uncharacterized protein</fullName>
    </submittedName>
</protein>
<dbReference type="OrthoDB" id="2615349at2"/>
<dbReference type="AlphaFoldDB" id="A0A1H9VQ76"/>
<reference evidence="1 2" key="1">
    <citation type="submission" date="2016-10" db="EMBL/GenBank/DDBJ databases">
        <authorList>
            <person name="de Groot N.N."/>
        </authorList>
    </citation>
    <scope>NUCLEOTIDE SEQUENCE [LARGE SCALE GENOMIC DNA]</scope>
    <source>
        <strain evidence="1 2">CGMCC 1.7727</strain>
    </source>
</reference>
<dbReference type="Pfam" id="PF26344">
    <property type="entry name" value="YuzC"/>
    <property type="match status" value="1"/>
</dbReference>
<organism evidence="1 2">
    <name type="scientific">Gracilibacillus ureilyticus</name>
    <dbReference type="NCBI Taxonomy" id="531814"/>
    <lineage>
        <taxon>Bacteria</taxon>
        <taxon>Bacillati</taxon>
        <taxon>Bacillota</taxon>
        <taxon>Bacilli</taxon>
        <taxon>Bacillales</taxon>
        <taxon>Bacillaceae</taxon>
        <taxon>Gracilibacillus</taxon>
    </lineage>
</organism>
<dbReference type="RefSeq" id="WP_089744025.1">
    <property type="nucleotide sequence ID" value="NZ_FOGL01000026.1"/>
</dbReference>
<proteinExistence type="predicted"/>
<dbReference type="Proteomes" id="UP000199687">
    <property type="component" value="Unassembled WGS sequence"/>
</dbReference>
<accession>A0A1H9VQ76</accession>
<keyword evidence="2" id="KW-1185">Reference proteome</keyword>
<evidence type="ECO:0000313" key="2">
    <source>
        <dbReference type="Proteomes" id="UP000199687"/>
    </source>
</evidence>
<evidence type="ECO:0000313" key="1">
    <source>
        <dbReference type="EMBL" id="SES23681.1"/>
    </source>
</evidence>
<sequence length="122" mass="13817">MYYGTNGYPQVVNYPYYPVNYSYRQYPPVDTSMFEQSVTVFQKIASESVVVLEKFTEKEFSQSLMAAAQSGNREKVDQLIKSIGTSSPIKTEYTPSGILLTIYGDIQGTECCALTMYLRWGN</sequence>
<dbReference type="InterPro" id="IPR058870">
    <property type="entry name" value="YuzC"/>
</dbReference>
<dbReference type="STRING" id="531814.SAMN04487944_1268"/>